<organism evidence="7 8">
    <name type="scientific">Mycoemilia scoparia</name>
    <dbReference type="NCBI Taxonomy" id="417184"/>
    <lineage>
        <taxon>Eukaryota</taxon>
        <taxon>Fungi</taxon>
        <taxon>Fungi incertae sedis</taxon>
        <taxon>Zoopagomycota</taxon>
        <taxon>Kickxellomycotina</taxon>
        <taxon>Kickxellomycetes</taxon>
        <taxon>Kickxellales</taxon>
        <taxon>Kickxellaceae</taxon>
        <taxon>Mycoemilia</taxon>
    </lineage>
</organism>
<keyword evidence="2 4" id="KW-0863">Zinc-finger</keyword>
<keyword evidence="3 4" id="KW-0862">Zinc</keyword>
<keyword evidence="1 4" id="KW-0479">Metal-binding</keyword>
<evidence type="ECO:0000259" key="5">
    <source>
        <dbReference type="PROSITE" id="PS50103"/>
    </source>
</evidence>
<dbReference type="Proteomes" id="UP001150538">
    <property type="component" value="Unassembled WGS sequence"/>
</dbReference>
<proteinExistence type="predicted"/>
<dbReference type="Gene3D" id="4.10.1000.10">
    <property type="entry name" value="Zinc finger, CCCH-type"/>
    <property type="match status" value="1"/>
</dbReference>
<reference evidence="7" key="1">
    <citation type="submission" date="2022-07" db="EMBL/GenBank/DDBJ databases">
        <title>Phylogenomic reconstructions and comparative analyses of Kickxellomycotina fungi.</title>
        <authorList>
            <person name="Reynolds N.K."/>
            <person name="Stajich J.E."/>
            <person name="Barry K."/>
            <person name="Grigoriev I.V."/>
            <person name="Crous P."/>
            <person name="Smith M.E."/>
        </authorList>
    </citation>
    <scope>NUCLEOTIDE SEQUENCE</scope>
    <source>
        <strain evidence="7">NBRC 100468</strain>
    </source>
</reference>
<accession>A0A9W8DN41</accession>
<dbReference type="SMART" id="SM00463">
    <property type="entry name" value="SMR"/>
    <property type="match status" value="1"/>
</dbReference>
<feature type="zinc finger region" description="C3H1-type" evidence="4">
    <location>
        <begin position="253"/>
        <end position="280"/>
    </location>
</feature>
<evidence type="ECO:0000256" key="1">
    <source>
        <dbReference type="ARBA" id="ARBA00022723"/>
    </source>
</evidence>
<comment type="caution">
    <text evidence="7">The sequence shown here is derived from an EMBL/GenBank/DDBJ whole genome shotgun (WGS) entry which is preliminary data.</text>
</comment>
<dbReference type="InterPro" id="IPR053020">
    <property type="entry name" value="Smr_domain_protein"/>
</dbReference>
<dbReference type="InterPro" id="IPR002625">
    <property type="entry name" value="Smr_dom"/>
</dbReference>
<evidence type="ECO:0000259" key="6">
    <source>
        <dbReference type="PROSITE" id="PS50828"/>
    </source>
</evidence>
<evidence type="ECO:0000256" key="3">
    <source>
        <dbReference type="ARBA" id="ARBA00022833"/>
    </source>
</evidence>
<dbReference type="OrthoDB" id="3231855at2759"/>
<dbReference type="GO" id="GO:0008270">
    <property type="term" value="F:zinc ion binding"/>
    <property type="evidence" value="ECO:0007669"/>
    <property type="project" value="UniProtKB-KW"/>
</dbReference>
<keyword evidence="8" id="KW-1185">Reference proteome</keyword>
<dbReference type="PROSITE" id="PS50103">
    <property type="entry name" value="ZF_C3H1"/>
    <property type="match status" value="1"/>
</dbReference>
<sequence length="572" mass="64388">MSNSLPTLAQCSNDLLLDSSHETLSYPQDILDHPLYTTREKRFNNMQKLGTNSSMPTALDWLLEIDHDDDDDDQCLSDSTVCSSDEEENAHSTGPVLLPEIRISSPSSEFDDSDLPITPVFSQSDLKERDEGHYFDSPIGNKKTSLHCKRKPSLNAGTAIFISSNTFDLNGAATYPSFLENTFTSISRNVIHVLLGKMEYNSIETVKQLLSFDSKPTLSSVKGIDLSKRKGSGWCYSYFKGQCTRRDCWYSHDLDTIICRHWFKGHCDKGDSCKFGHQWPSQVIREICNHEKYDPENGVVTIPSSLKVSPTCGSADRSPSLEPVSAQSIESEFPPLSPVPISNTATTNNFQGPKYNHVAKSPDFRKSFTSSSSNPSTNIKVKGPKIYKTTSYEQREFPPLPQSRPVFPSGAMLTKRYRELRKPAWDQEEAQRGVTAKLQNAAIKGDKAAQAYYEKQKAEISNKVCQLHRQAAQTMFYERNRNIDPETIKEDEELFVDLHGLNPGEACFYLNKVSRSFSGIKRHAWIVTGAGNHSKDGPKLFPAVVDHCKRNNIWYRHYENKGIEGIICVLIK</sequence>
<protein>
    <submittedName>
        <fullName evidence="7">Uncharacterized protein</fullName>
    </submittedName>
</protein>
<dbReference type="SUPFAM" id="SSF90229">
    <property type="entry name" value="CCCH zinc finger"/>
    <property type="match status" value="1"/>
</dbReference>
<evidence type="ECO:0000256" key="4">
    <source>
        <dbReference type="PROSITE-ProRule" id="PRU00723"/>
    </source>
</evidence>
<dbReference type="EMBL" id="JANBPU010000611">
    <property type="protein sequence ID" value="KAJ1910214.1"/>
    <property type="molecule type" value="Genomic_DNA"/>
</dbReference>
<feature type="domain" description="Smr" evidence="6">
    <location>
        <begin position="496"/>
        <end position="572"/>
    </location>
</feature>
<dbReference type="AlphaFoldDB" id="A0A9W8DN41"/>
<dbReference type="PANTHER" id="PTHR47417">
    <property type="entry name" value="SMR DOMAIN-CONTAINING PROTEIN YPL199C"/>
    <property type="match status" value="1"/>
</dbReference>
<evidence type="ECO:0000313" key="8">
    <source>
        <dbReference type="Proteomes" id="UP001150538"/>
    </source>
</evidence>
<dbReference type="PROSITE" id="PS50828">
    <property type="entry name" value="SMR"/>
    <property type="match status" value="1"/>
</dbReference>
<dbReference type="InterPro" id="IPR036855">
    <property type="entry name" value="Znf_CCCH_sf"/>
</dbReference>
<evidence type="ECO:0000256" key="2">
    <source>
        <dbReference type="ARBA" id="ARBA00022771"/>
    </source>
</evidence>
<evidence type="ECO:0000313" key="7">
    <source>
        <dbReference type="EMBL" id="KAJ1910214.1"/>
    </source>
</evidence>
<dbReference type="InterPro" id="IPR036063">
    <property type="entry name" value="Smr_dom_sf"/>
</dbReference>
<gene>
    <name evidence="7" type="ORF">H4219_006257</name>
</gene>
<name>A0A9W8DN41_9FUNG</name>
<feature type="domain" description="C3H1-type" evidence="5">
    <location>
        <begin position="253"/>
        <end position="280"/>
    </location>
</feature>
<dbReference type="PANTHER" id="PTHR47417:SF1">
    <property type="entry name" value="SMR DOMAIN-CONTAINING PROTEIN YPL199C"/>
    <property type="match status" value="1"/>
</dbReference>
<dbReference type="InterPro" id="IPR000571">
    <property type="entry name" value="Znf_CCCH"/>
</dbReference>
<dbReference type="SUPFAM" id="SSF160443">
    <property type="entry name" value="SMR domain-like"/>
    <property type="match status" value="1"/>
</dbReference>
<dbReference type="Gene3D" id="3.30.1370.110">
    <property type="match status" value="1"/>
</dbReference>